<evidence type="ECO:0000256" key="13">
    <source>
        <dbReference type="ARBA" id="ARBA00022786"/>
    </source>
</evidence>
<evidence type="ECO:0000259" key="20">
    <source>
        <dbReference type="PROSITE" id="PS50089"/>
    </source>
</evidence>
<dbReference type="EC" id="2.3.2.27" evidence="5"/>
<keyword evidence="7" id="KW-0853">WD repeat</keyword>
<dbReference type="InterPro" id="IPR013083">
    <property type="entry name" value="Znf_RING/FYVE/PHD"/>
</dbReference>
<dbReference type="PANTHER" id="PTHR16047:SF7">
    <property type="entry name" value="E3 UBIQUITIN-PROTEIN LIGASE RFWD3"/>
    <property type="match status" value="1"/>
</dbReference>
<proteinExistence type="predicted"/>
<evidence type="ECO:0000256" key="5">
    <source>
        <dbReference type="ARBA" id="ARBA00012483"/>
    </source>
</evidence>
<evidence type="ECO:0000256" key="16">
    <source>
        <dbReference type="ARBA" id="ARBA00023242"/>
    </source>
</evidence>
<evidence type="ECO:0000256" key="15">
    <source>
        <dbReference type="ARBA" id="ARBA00023204"/>
    </source>
</evidence>
<dbReference type="SMART" id="SM00320">
    <property type="entry name" value="WD40"/>
    <property type="match status" value="3"/>
</dbReference>
<evidence type="ECO:0000256" key="19">
    <source>
        <dbReference type="SAM" id="MobiDB-lite"/>
    </source>
</evidence>
<evidence type="ECO:0000256" key="17">
    <source>
        <dbReference type="PROSITE-ProRule" id="PRU00175"/>
    </source>
</evidence>
<dbReference type="GO" id="GO:0016567">
    <property type="term" value="P:protein ubiquitination"/>
    <property type="evidence" value="ECO:0007669"/>
    <property type="project" value="InterPro"/>
</dbReference>
<evidence type="ECO:0000256" key="14">
    <source>
        <dbReference type="ARBA" id="ARBA00022833"/>
    </source>
</evidence>
<dbReference type="InterPro" id="IPR001680">
    <property type="entry name" value="WD40_rpt"/>
</dbReference>
<dbReference type="InterPro" id="IPR056527">
    <property type="entry name" value="WD40_RFWD3"/>
</dbReference>
<evidence type="ECO:0000256" key="2">
    <source>
        <dbReference type="ARBA" id="ARBA00004322"/>
    </source>
</evidence>
<feature type="coiled-coil region" evidence="18">
    <location>
        <begin position="346"/>
        <end position="387"/>
    </location>
</feature>
<feature type="domain" description="RING-type" evidence="20">
    <location>
        <begin position="264"/>
        <end position="308"/>
    </location>
</feature>
<dbReference type="Gene3D" id="2.130.10.10">
    <property type="entry name" value="YVTN repeat-like/Quinoprotein amine dehydrogenase"/>
    <property type="match status" value="1"/>
</dbReference>
<organism evidence="21 22">
    <name type="scientific">Tychaedon coryphoeus</name>
    <name type="common">Karoo scrub-robin</name>
    <name type="synonym">Erythropygia coryphaeus</name>
    <dbReference type="NCBI Taxonomy" id="614051"/>
    <lineage>
        <taxon>Eukaryota</taxon>
        <taxon>Metazoa</taxon>
        <taxon>Chordata</taxon>
        <taxon>Craniata</taxon>
        <taxon>Vertebrata</taxon>
        <taxon>Euteleostomi</taxon>
        <taxon>Archelosauria</taxon>
        <taxon>Archosauria</taxon>
        <taxon>Dinosauria</taxon>
        <taxon>Saurischia</taxon>
        <taxon>Theropoda</taxon>
        <taxon>Coelurosauria</taxon>
        <taxon>Aves</taxon>
        <taxon>Neognathae</taxon>
        <taxon>Neoaves</taxon>
        <taxon>Telluraves</taxon>
        <taxon>Australaves</taxon>
        <taxon>Passeriformes</taxon>
        <taxon>Muscicapidae</taxon>
        <taxon>Cercotrichas</taxon>
    </lineage>
</organism>
<keyword evidence="21" id="KW-0436">Ligase</keyword>
<dbReference type="InterPro" id="IPR001841">
    <property type="entry name" value="Znf_RING"/>
</dbReference>
<name>A0A851RLZ2_TYCCO</name>
<dbReference type="SUPFAM" id="SSF57850">
    <property type="entry name" value="RING/U-box"/>
    <property type="match status" value="1"/>
</dbReference>
<feature type="non-terminal residue" evidence="21">
    <location>
        <position position="752"/>
    </location>
</feature>
<dbReference type="SMART" id="SM00184">
    <property type="entry name" value="RING"/>
    <property type="match status" value="1"/>
</dbReference>
<keyword evidence="22" id="KW-1185">Reference proteome</keyword>
<feature type="non-terminal residue" evidence="21">
    <location>
        <position position="1"/>
    </location>
</feature>
<keyword evidence="10" id="KW-0677">Repeat</keyword>
<evidence type="ECO:0000313" key="21">
    <source>
        <dbReference type="EMBL" id="NXC91004.1"/>
    </source>
</evidence>
<evidence type="ECO:0000256" key="18">
    <source>
        <dbReference type="SAM" id="Coils"/>
    </source>
</evidence>
<evidence type="ECO:0000256" key="1">
    <source>
        <dbReference type="ARBA" id="ARBA00000900"/>
    </source>
</evidence>
<reference evidence="21" key="1">
    <citation type="submission" date="2019-09" db="EMBL/GenBank/DDBJ databases">
        <title>Bird 10,000 Genomes (B10K) Project - Family phase.</title>
        <authorList>
            <person name="Zhang G."/>
        </authorList>
    </citation>
    <scope>NUCLEOTIDE SEQUENCE</scope>
    <source>
        <strain evidence="21">OUT-0024</strain>
        <tissue evidence="21">Muscle</tissue>
    </source>
</reference>
<keyword evidence="8" id="KW-0808">Transferase</keyword>
<keyword evidence="6" id="KW-0963">Cytoplasm</keyword>
<dbReference type="SUPFAM" id="SSF50978">
    <property type="entry name" value="WD40 repeat-like"/>
    <property type="match status" value="1"/>
</dbReference>
<dbReference type="GO" id="GO:0036297">
    <property type="term" value="P:interstrand cross-link repair"/>
    <property type="evidence" value="ECO:0007669"/>
    <property type="project" value="InterPro"/>
</dbReference>
<keyword evidence="13" id="KW-0833">Ubl conjugation pathway</keyword>
<accession>A0A851RLZ2</accession>
<feature type="region of interest" description="Disordered" evidence="19">
    <location>
        <begin position="97"/>
        <end position="124"/>
    </location>
</feature>
<comment type="caution">
    <text evidence="21">The sequence shown here is derived from an EMBL/GenBank/DDBJ whole genome shotgun (WGS) entry which is preliminary data.</text>
</comment>
<keyword evidence="16" id="KW-0539">Nucleus</keyword>
<feature type="compositionally biased region" description="Basic and acidic residues" evidence="19">
    <location>
        <begin position="153"/>
        <end position="165"/>
    </location>
</feature>
<feature type="compositionally biased region" description="Low complexity" evidence="19">
    <location>
        <begin position="188"/>
        <end position="214"/>
    </location>
</feature>
<evidence type="ECO:0000256" key="10">
    <source>
        <dbReference type="ARBA" id="ARBA00022737"/>
    </source>
</evidence>
<keyword evidence="14" id="KW-0862">Zinc</keyword>
<evidence type="ECO:0000313" key="22">
    <source>
        <dbReference type="Proteomes" id="UP000631545"/>
    </source>
</evidence>
<keyword evidence="11" id="KW-0227">DNA damage</keyword>
<evidence type="ECO:0000256" key="6">
    <source>
        <dbReference type="ARBA" id="ARBA00022490"/>
    </source>
</evidence>
<feature type="compositionally biased region" description="Low complexity" evidence="19">
    <location>
        <begin position="47"/>
        <end position="56"/>
    </location>
</feature>
<dbReference type="Pfam" id="PF13639">
    <property type="entry name" value="zf-RING_2"/>
    <property type="match status" value="1"/>
</dbReference>
<keyword evidence="9" id="KW-0479">Metal-binding</keyword>
<dbReference type="Proteomes" id="UP000631545">
    <property type="component" value="Unassembled WGS sequence"/>
</dbReference>
<dbReference type="Gene3D" id="3.30.40.10">
    <property type="entry name" value="Zinc/RING finger domain, C3HC4 (zinc finger)"/>
    <property type="match status" value="1"/>
</dbReference>
<evidence type="ECO:0000256" key="8">
    <source>
        <dbReference type="ARBA" id="ARBA00022679"/>
    </source>
</evidence>
<dbReference type="AlphaFoldDB" id="A0A851RLZ2"/>
<keyword evidence="15" id="KW-0234">DNA repair</keyword>
<keyword evidence="18" id="KW-0175">Coiled coil</keyword>
<dbReference type="GO" id="GO:0005737">
    <property type="term" value="C:cytoplasm"/>
    <property type="evidence" value="ECO:0007669"/>
    <property type="project" value="UniProtKB-SubCell"/>
</dbReference>
<evidence type="ECO:0000256" key="11">
    <source>
        <dbReference type="ARBA" id="ARBA00022763"/>
    </source>
</evidence>
<dbReference type="Pfam" id="PF23419">
    <property type="entry name" value="WD40_RFWD3"/>
    <property type="match status" value="1"/>
</dbReference>
<dbReference type="GO" id="GO:0061630">
    <property type="term" value="F:ubiquitin protein ligase activity"/>
    <property type="evidence" value="ECO:0007669"/>
    <property type="project" value="UniProtKB-EC"/>
</dbReference>
<dbReference type="PANTHER" id="PTHR16047">
    <property type="entry name" value="RFWD3 PROTEIN"/>
    <property type="match status" value="1"/>
</dbReference>
<dbReference type="InterPro" id="IPR037381">
    <property type="entry name" value="RFWD3"/>
</dbReference>
<keyword evidence="12 17" id="KW-0863">Zinc-finger</keyword>
<dbReference type="GO" id="GO:0016874">
    <property type="term" value="F:ligase activity"/>
    <property type="evidence" value="ECO:0007669"/>
    <property type="project" value="UniProtKB-KW"/>
</dbReference>
<dbReference type="InterPro" id="IPR036322">
    <property type="entry name" value="WD40_repeat_dom_sf"/>
</dbReference>
<evidence type="ECO:0000256" key="7">
    <source>
        <dbReference type="ARBA" id="ARBA00022574"/>
    </source>
</evidence>
<protein>
    <recommendedName>
        <fullName evidence="5">RING-type E3 ubiquitin transferase</fullName>
        <ecNumber evidence="5">2.3.2.27</ecNumber>
    </recommendedName>
</protein>
<comment type="catalytic activity">
    <reaction evidence="1">
        <text>S-ubiquitinyl-[E2 ubiquitin-conjugating enzyme]-L-cysteine + [acceptor protein]-L-lysine = [E2 ubiquitin-conjugating enzyme]-L-cysteine + N(6)-ubiquitinyl-[acceptor protein]-L-lysine.</text>
        <dbReference type="EC" id="2.3.2.27"/>
    </reaction>
</comment>
<dbReference type="PROSITE" id="PS50089">
    <property type="entry name" value="ZF_RING_2"/>
    <property type="match status" value="1"/>
</dbReference>
<evidence type="ECO:0000256" key="12">
    <source>
        <dbReference type="ARBA" id="ARBA00022771"/>
    </source>
</evidence>
<sequence>MAQEEMEVDLQPVAGYSVETLQTLAPEPSGHTGLSHIPVLGEGGGSAAALPADDAAVTPSAGTTREAAAEPELQVNPATAPDGLQRLQEALDLYQQSVPRLTQRPQVRRARRQQRIGGSQRTISARAALDHYFQLSRTQEPSAGPAPQPELPRIARDTQEQRPDETIEVSDSDSSTSEEEEEEEEAVEAAAPLLPSAHETPPAASSGVSSQVQAEPPQALSQASAEHESHEDEAEVQQKQTTPQKKLEPSIPVAPLDEEEGDTCAICFEQWTNAGDHRLSALRCGHLFGYTCIERWLKGQAGKCPQCNKKAKRSDIVILYARTLKALDTSEQERMRSSLEKEQMLRRQAELESAQSRLQLQVLTDECSKLRKQVQELKALVAQYNASTSQQPGSSRTCVPGSLPCSQSQRKYHLEKVFLVSQAGNCRVMAYCDSLSCLVVSQPSPQSTFIPGCGVKMMSLANLKSSQYVPIHSKQIRGLAFGTRADGLLLSAALDSTLKLTSLATNTVVQTYNAGRPVWSCCWCLDDTNYVYAGLVNGSIMIYDLRDTNSHVQELVPQKSRCPVVSLSYLPRMASASLPYGGILAGTLEGACFWEQKAGNSYRPHHLPLEPGGCIDLQTEINTRHCLATYRPGKNNPCVRCVMMELTCSPLTEGSEDVVCSSNPVQTFSAGPTCKLLTKNAIFQSPEDDGSVFVCAGDEASNSALLWDAGSGSLLQKLPADLPVLDICPLEANQSHLLATLTEKMVKIYKWQ</sequence>
<dbReference type="EMBL" id="WBND01001308">
    <property type="protein sequence ID" value="NXC91004.1"/>
    <property type="molecule type" value="Genomic_DNA"/>
</dbReference>
<evidence type="ECO:0000256" key="3">
    <source>
        <dbReference type="ARBA" id="ARBA00004496"/>
    </source>
</evidence>
<dbReference type="InterPro" id="IPR015943">
    <property type="entry name" value="WD40/YVTN_repeat-like_dom_sf"/>
</dbReference>
<dbReference type="GO" id="GO:0008270">
    <property type="term" value="F:zinc ion binding"/>
    <property type="evidence" value="ECO:0007669"/>
    <property type="project" value="UniProtKB-KW"/>
</dbReference>
<gene>
    <name evidence="21" type="primary">Rfwd3</name>
    <name evidence="21" type="ORF">CERCOR_R09985</name>
</gene>
<dbReference type="GO" id="GO:0016605">
    <property type="term" value="C:PML body"/>
    <property type="evidence" value="ECO:0007669"/>
    <property type="project" value="UniProtKB-SubCell"/>
</dbReference>
<feature type="region of interest" description="Disordered" evidence="19">
    <location>
        <begin position="25"/>
        <end position="82"/>
    </location>
</feature>
<feature type="compositionally biased region" description="Acidic residues" evidence="19">
    <location>
        <begin position="166"/>
        <end position="187"/>
    </location>
</feature>
<comment type="subcellular location">
    <subcellularLocation>
        <location evidence="3">Cytoplasm</location>
    </subcellularLocation>
    <subcellularLocation>
        <location evidence="2">Nucleus</location>
        <location evidence="2">PML body</location>
    </subcellularLocation>
</comment>
<feature type="region of interest" description="Disordered" evidence="19">
    <location>
        <begin position="138"/>
        <end position="255"/>
    </location>
</feature>
<evidence type="ECO:0000256" key="9">
    <source>
        <dbReference type="ARBA" id="ARBA00022723"/>
    </source>
</evidence>
<evidence type="ECO:0000256" key="4">
    <source>
        <dbReference type="ARBA" id="ARBA00004906"/>
    </source>
</evidence>
<dbReference type="CDD" id="cd16450">
    <property type="entry name" value="mRING-C3HGC3_RFWD3"/>
    <property type="match status" value="1"/>
</dbReference>
<comment type="pathway">
    <text evidence="4">Protein modification; protein ubiquitination.</text>
</comment>